<proteinExistence type="predicted"/>
<evidence type="ECO:0000313" key="2">
    <source>
        <dbReference type="Proteomes" id="UP000011115"/>
    </source>
</evidence>
<keyword evidence="2" id="KW-1185">Reference proteome</keyword>
<dbReference type="Gramene" id="PGSC0003DMT400066994">
    <property type="protein sequence ID" value="PGSC0003DMT400066994"/>
    <property type="gene ID" value="PGSC0003DMG402026043"/>
</dbReference>
<dbReference type="Gramene" id="PGSC0003DMT400081168">
    <property type="protein sequence ID" value="PGSC0003DMT400081168"/>
    <property type="gene ID" value="PGSC0003DMG400031722"/>
</dbReference>
<reference evidence="2" key="1">
    <citation type="journal article" date="2011" name="Nature">
        <title>Genome sequence and analysis of the tuber crop potato.</title>
        <authorList>
            <consortium name="The Potato Genome Sequencing Consortium"/>
        </authorList>
    </citation>
    <scope>NUCLEOTIDE SEQUENCE [LARGE SCALE GENOMIC DNA]</scope>
    <source>
        <strain evidence="2">cv. DM1-3 516 R44</strain>
    </source>
</reference>
<dbReference type="AlphaFoldDB" id="M1CGI0"/>
<reference evidence="1" key="2">
    <citation type="submission" date="2015-06" db="UniProtKB">
        <authorList>
            <consortium name="EnsemblPlants"/>
        </authorList>
    </citation>
    <scope>IDENTIFICATION</scope>
    <source>
        <strain evidence="1">DM1-3 516 R44</strain>
    </source>
</reference>
<dbReference type="InParanoid" id="M1CGI0"/>
<organism evidence="1 2">
    <name type="scientific">Solanum tuberosum</name>
    <name type="common">Potato</name>
    <dbReference type="NCBI Taxonomy" id="4113"/>
    <lineage>
        <taxon>Eukaryota</taxon>
        <taxon>Viridiplantae</taxon>
        <taxon>Streptophyta</taxon>
        <taxon>Embryophyta</taxon>
        <taxon>Tracheophyta</taxon>
        <taxon>Spermatophyta</taxon>
        <taxon>Magnoliopsida</taxon>
        <taxon>eudicotyledons</taxon>
        <taxon>Gunneridae</taxon>
        <taxon>Pentapetalae</taxon>
        <taxon>asterids</taxon>
        <taxon>lamiids</taxon>
        <taxon>Solanales</taxon>
        <taxon>Solanaceae</taxon>
        <taxon>Solanoideae</taxon>
        <taxon>Solaneae</taxon>
        <taxon>Solanum</taxon>
    </lineage>
</organism>
<dbReference type="PaxDb" id="4113-PGSC0003DMT400066994"/>
<evidence type="ECO:0000313" key="1">
    <source>
        <dbReference type="EnsemblPlants" id="PGSC0003DMT400066995"/>
    </source>
</evidence>
<dbReference type="Proteomes" id="UP000011115">
    <property type="component" value="Unassembled WGS sequence"/>
</dbReference>
<accession>M1CGI0</accession>
<dbReference type="HOGENOM" id="CLU_2727115_0_0_1"/>
<dbReference type="EnsemblPlants" id="PGSC0003DMT400081168">
    <property type="protein sequence ID" value="PGSC0003DMT400081168"/>
    <property type="gene ID" value="PGSC0003DMG400031722"/>
</dbReference>
<name>M1CGI0_SOLTU</name>
<dbReference type="EnsemblPlants" id="PGSC0003DMT400066994">
    <property type="protein sequence ID" value="PGSC0003DMT400066994"/>
    <property type="gene ID" value="PGSC0003DMG402026043"/>
</dbReference>
<dbReference type="Gramene" id="PGSC0003DMT400066995">
    <property type="protein sequence ID" value="PGSC0003DMT400066995"/>
    <property type="gene ID" value="PGSC0003DMG403026043"/>
</dbReference>
<protein>
    <submittedName>
        <fullName evidence="1">Uncharacterized protein</fullName>
    </submittedName>
</protein>
<sequence>MEKIQSGITYKYQCLRFLERYIWFLFLGYDGTLQPQSIKHEHTSNTVRNQRVTKLWISRSTYEMQLASLFEQ</sequence>
<dbReference type="EnsemblPlants" id="PGSC0003DMT400066995">
    <property type="protein sequence ID" value="PGSC0003DMT400066995"/>
    <property type="gene ID" value="PGSC0003DMG403026043"/>
</dbReference>